<feature type="transmembrane region" description="Helical" evidence="6">
    <location>
        <begin position="748"/>
        <end position="772"/>
    </location>
</feature>
<proteinExistence type="predicted"/>
<feature type="transmembrane region" description="Helical" evidence="6">
    <location>
        <begin position="703"/>
        <end position="728"/>
    </location>
</feature>
<protein>
    <submittedName>
        <fullName evidence="9">ABC transporter permease</fullName>
    </submittedName>
</protein>
<feature type="domain" description="ABC3 transporter permease C-terminal" evidence="7">
    <location>
        <begin position="298"/>
        <end position="419"/>
    </location>
</feature>
<comment type="caution">
    <text evidence="9">The sequence shown here is derived from an EMBL/GenBank/DDBJ whole genome shotgun (WGS) entry which is preliminary data.</text>
</comment>
<keyword evidence="5 6" id="KW-0472">Membrane</keyword>
<reference evidence="9 10" key="1">
    <citation type="submission" date="2020-09" db="EMBL/GenBank/DDBJ databases">
        <title>Echinicola sp. CAU 1574 isolated from sand of Sido Beach.</title>
        <authorList>
            <person name="Kim W."/>
        </authorList>
    </citation>
    <scope>NUCLEOTIDE SEQUENCE [LARGE SCALE GENOMIC DNA]</scope>
    <source>
        <strain evidence="9 10">CAU 1574</strain>
    </source>
</reference>
<comment type="subcellular location">
    <subcellularLocation>
        <location evidence="1">Cell membrane</location>
        <topology evidence="1">Multi-pass membrane protein</topology>
    </subcellularLocation>
</comment>
<dbReference type="Proteomes" id="UP000647133">
    <property type="component" value="Unassembled WGS sequence"/>
</dbReference>
<accession>A0ABR9ASP1</accession>
<evidence type="ECO:0000313" key="9">
    <source>
        <dbReference type="EMBL" id="MBD8490925.1"/>
    </source>
</evidence>
<feature type="transmembrane region" description="Helical" evidence="6">
    <location>
        <begin position="339"/>
        <end position="367"/>
    </location>
</feature>
<keyword evidence="3 6" id="KW-0812">Transmembrane</keyword>
<dbReference type="Pfam" id="PF02687">
    <property type="entry name" value="FtsX"/>
    <property type="match status" value="2"/>
</dbReference>
<evidence type="ECO:0000313" key="10">
    <source>
        <dbReference type="Proteomes" id="UP000647133"/>
    </source>
</evidence>
<dbReference type="PANTHER" id="PTHR30572:SF18">
    <property type="entry name" value="ABC-TYPE MACROLIDE FAMILY EXPORT SYSTEM PERMEASE COMPONENT 2"/>
    <property type="match status" value="1"/>
</dbReference>
<feature type="domain" description="ABC3 transporter permease C-terminal" evidence="7">
    <location>
        <begin position="707"/>
        <end position="814"/>
    </location>
</feature>
<keyword evidence="10" id="KW-1185">Reference proteome</keyword>
<dbReference type="PANTHER" id="PTHR30572">
    <property type="entry name" value="MEMBRANE COMPONENT OF TRANSPORTER-RELATED"/>
    <property type="match status" value="1"/>
</dbReference>
<feature type="transmembrane region" description="Helical" evidence="6">
    <location>
        <begin position="792"/>
        <end position="813"/>
    </location>
</feature>
<gene>
    <name evidence="9" type="ORF">IFO69_19385</name>
</gene>
<evidence type="ECO:0000256" key="5">
    <source>
        <dbReference type="ARBA" id="ARBA00023136"/>
    </source>
</evidence>
<evidence type="ECO:0000256" key="2">
    <source>
        <dbReference type="ARBA" id="ARBA00022475"/>
    </source>
</evidence>
<feature type="transmembrane region" description="Helical" evidence="6">
    <location>
        <begin position="393"/>
        <end position="419"/>
    </location>
</feature>
<feature type="domain" description="MacB-like periplasmic core" evidence="8">
    <location>
        <begin position="20"/>
        <end position="245"/>
    </location>
</feature>
<feature type="transmembrane region" description="Helical" evidence="6">
    <location>
        <begin position="440"/>
        <end position="460"/>
    </location>
</feature>
<evidence type="ECO:0000259" key="7">
    <source>
        <dbReference type="Pfam" id="PF02687"/>
    </source>
</evidence>
<organism evidence="9 10">
    <name type="scientific">Echinicola arenosa</name>
    <dbReference type="NCBI Taxonomy" id="2774144"/>
    <lineage>
        <taxon>Bacteria</taxon>
        <taxon>Pseudomonadati</taxon>
        <taxon>Bacteroidota</taxon>
        <taxon>Cytophagia</taxon>
        <taxon>Cytophagales</taxon>
        <taxon>Cyclobacteriaceae</taxon>
        <taxon>Echinicola</taxon>
    </lineage>
</organism>
<evidence type="ECO:0000256" key="3">
    <source>
        <dbReference type="ARBA" id="ARBA00022692"/>
    </source>
</evidence>
<dbReference type="EMBL" id="JACYTQ010000009">
    <property type="protein sequence ID" value="MBD8490925.1"/>
    <property type="molecule type" value="Genomic_DNA"/>
</dbReference>
<evidence type="ECO:0000259" key="8">
    <source>
        <dbReference type="Pfam" id="PF12704"/>
    </source>
</evidence>
<sequence length="827" mass="93330">MLRNYLKIAWRNLLKNKVFSLINILGLSLGLATCFLIYQYVRYERSFDEFHEKSERIYRVPISYTGSFASVPPTAANHPALGPAMKSDFAEVEDFARMVRATLFIGGSQLSDFTDENNPVTFNVEKLFLADASLLDVFSFPLVEGDVSRALKEPETIVITEKLAKKYFGDEPAVGKVLSLNKELDLTVTGVLKDLPQNSHLQFDALISFATLGEQWGYDTWIWPEFYNYILLRSGADPSAVEKQFPAFTEKYLGEVQRQNNFQSHFTLQPLADIHLKSHLLLEQSANGSDRTVYFLSLLALFILLMAWINYLNLSTAKAMERSKEVGVRKVAGAARSQLIAQFFVDVMLVNMLAIGIAIILVIIAWGPFERLVEVDMTAFIFSSSGTASFTQWGYLIMMFLLGVIFLGAYPAMLLSSYNPSLVLRGKFIKSKFGATLRKSLVTFQYVLTIVLVGGSMVIFQQLRYMQNQDLGYNKDEILVVNRPVVSSDDYQNSSLYFREEVERLSAINAVTYSTDIPGEQIKGRNQVRRINQEQGGGIVVYQLGIDENFVSTYDLELVAGRGLGDRDKPLYLDGTEDFDNPAPLLINERLVEQLGYLTSEEAIAKKVYFKMGPEFITGEIIGVLKNYHQLSLKEDIDPVLYYFTPPGSFTFASVNMNILAVEQTMEAIQKVYDQSFSGNPFDYFFLNEYFDQQYRADKTFGAVFRIFTVFAIIVAALGLLGLAIFTVEQHTKEVGIRKVLGASASDILVIFTSNFVKLLLLSYLLGGPIIYFVSKKWLQNFKYRIDLGWDILVMPLILMLVITIVTVMAISLKTALSNPIKSLRYE</sequence>
<dbReference type="RefSeq" id="WP_192011801.1">
    <property type="nucleotide sequence ID" value="NZ_JACYTQ010000009.1"/>
</dbReference>
<dbReference type="InterPro" id="IPR050250">
    <property type="entry name" value="Macrolide_Exporter_MacB"/>
</dbReference>
<keyword evidence="2" id="KW-1003">Cell membrane</keyword>
<feature type="transmembrane region" description="Helical" evidence="6">
    <location>
        <begin position="21"/>
        <end position="41"/>
    </location>
</feature>
<name>A0ABR9ASP1_9BACT</name>
<evidence type="ECO:0000256" key="4">
    <source>
        <dbReference type="ARBA" id="ARBA00022989"/>
    </source>
</evidence>
<evidence type="ECO:0000256" key="1">
    <source>
        <dbReference type="ARBA" id="ARBA00004651"/>
    </source>
</evidence>
<evidence type="ECO:0000256" key="6">
    <source>
        <dbReference type="SAM" id="Phobius"/>
    </source>
</evidence>
<dbReference type="InterPro" id="IPR003838">
    <property type="entry name" value="ABC3_permease_C"/>
</dbReference>
<feature type="transmembrane region" description="Helical" evidence="6">
    <location>
        <begin position="293"/>
        <end position="314"/>
    </location>
</feature>
<keyword evidence="4 6" id="KW-1133">Transmembrane helix</keyword>
<dbReference type="Pfam" id="PF12704">
    <property type="entry name" value="MacB_PCD"/>
    <property type="match status" value="1"/>
</dbReference>
<dbReference type="InterPro" id="IPR025857">
    <property type="entry name" value="MacB_PCD"/>
</dbReference>